<dbReference type="EMBL" id="OBQD01000041">
    <property type="protein sequence ID" value="SOC48169.1"/>
    <property type="molecule type" value="Genomic_DNA"/>
</dbReference>
<keyword evidence="2" id="KW-1185">Reference proteome</keyword>
<protein>
    <submittedName>
        <fullName evidence="1">Uncharacterized protein</fullName>
    </submittedName>
</protein>
<dbReference type="Proteomes" id="UP000219167">
    <property type="component" value="Unassembled WGS sequence"/>
</dbReference>
<sequence>MEESKSYFENMLGGRPAVVERIEQDFLKSTHVPDVFIKKYKYDRDTALLVQKNLEAFIKLSKRTLTESCFSTLKTLKPAQIGLSYSDKPIFTISFSTDAENVFAFRSKDNPRLGGYVMLTKKDNDCSVSKVIMNNFVAPF</sequence>
<reference evidence="1 2" key="1">
    <citation type="submission" date="2017-08" db="EMBL/GenBank/DDBJ databases">
        <authorList>
            <person name="de Groot N.N."/>
        </authorList>
    </citation>
    <scope>NUCLEOTIDE SEQUENCE [LARGE SCALE GENOMIC DNA]</scope>
    <source>
        <strain evidence="1 2">JC85</strain>
    </source>
</reference>
<dbReference type="AlphaFoldDB" id="A0A285V287"/>
<name>A0A285V287_9HYPH</name>
<evidence type="ECO:0000313" key="2">
    <source>
        <dbReference type="Proteomes" id="UP000219167"/>
    </source>
</evidence>
<organism evidence="1 2">
    <name type="scientific">Rhizobium subbaraonis</name>
    <dbReference type="NCBI Taxonomy" id="908946"/>
    <lineage>
        <taxon>Bacteria</taxon>
        <taxon>Pseudomonadati</taxon>
        <taxon>Pseudomonadota</taxon>
        <taxon>Alphaproteobacteria</taxon>
        <taxon>Hyphomicrobiales</taxon>
        <taxon>Rhizobiaceae</taxon>
        <taxon>Rhizobium/Agrobacterium group</taxon>
        <taxon>Rhizobium</taxon>
    </lineage>
</organism>
<gene>
    <name evidence="1" type="ORF">SAMN05892877_14113</name>
</gene>
<accession>A0A285V287</accession>
<proteinExistence type="predicted"/>
<evidence type="ECO:0000313" key="1">
    <source>
        <dbReference type="EMBL" id="SOC48169.1"/>
    </source>
</evidence>